<dbReference type="GO" id="GO:0005737">
    <property type="term" value="C:cytoplasm"/>
    <property type="evidence" value="ECO:0007669"/>
    <property type="project" value="TreeGrafter"/>
</dbReference>
<evidence type="ECO:0000259" key="1">
    <source>
        <dbReference type="PROSITE" id="PS51184"/>
    </source>
</evidence>
<dbReference type="HOGENOM" id="CLU_1008742_0_0_1"/>
<organism evidence="2 3">
    <name type="scientific">Kalmanozyma brasiliensis (strain GHG001)</name>
    <name type="common">Yeast</name>
    <name type="synonym">Pseudozyma brasiliensis</name>
    <dbReference type="NCBI Taxonomy" id="1365824"/>
    <lineage>
        <taxon>Eukaryota</taxon>
        <taxon>Fungi</taxon>
        <taxon>Dikarya</taxon>
        <taxon>Basidiomycota</taxon>
        <taxon>Ustilaginomycotina</taxon>
        <taxon>Ustilaginomycetes</taxon>
        <taxon>Ustilaginales</taxon>
        <taxon>Ustilaginaceae</taxon>
        <taxon>Kalmanozyma</taxon>
    </lineage>
</organism>
<dbReference type="EMBL" id="KI545851">
    <property type="protein sequence ID" value="EST09970.1"/>
    <property type="molecule type" value="Genomic_DNA"/>
</dbReference>
<proteinExistence type="predicted"/>
<evidence type="ECO:0000313" key="3">
    <source>
        <dbReference type="Proteomes" id="UP000019377"/>
    </source>
</evidence>
<name>V5EWL0_KALBG</name>
<dbReference type="Pfam" id="PF02373">
    <property type="entry name" value="JmjC"/>
    <property type="match status" value="1"/>
</dbReference>
<dbReference type="PANTHER" id="PTHR12480">
    <property type="entry name" value="ARGININE DEMETHYLASE AND LYSYL-HYDROXYLASE JMJD"/>
    <property type="match status" value="1"/>
</dbReference>
<dbReference type="OMA" id="YESMCAK"/>
<dbReference type="OrthoDB" id="424465at2759"/>
<reference evidence="3" key="1">
    <citation type="journal article" date="2013" name="Genome Announc.">
        <title>Draft genome sequence of Pseudozyma brasiliensis sp. nov. strain GHG001, a high producer of endo-1,4-xylanase isolated from an insect pest of sugarcane.</title>
        <authorList>
            <person name="Oliveira J.V.D.C."/>
            <person name="dos Santos R.A.C."/>
            <person name="Borges T.A."/>
            <person name="Riano-Pachon D.M."/>
            <person name="Goldman G.H."/>
        </authorList>
    </citation>
    <scope>NUCLEOTIDE SEQUENCE [LARGE SCALE GENOMIC DNA]</scope>
    <source>
        <strain evidence="3">GHG001</strain>
    </source>
</reference>
<dbReference type="PROSITE" id="PS51184">
    <property type="entry name" value="JMJC"/>
    <property type="match status" value="1"/>
</dbReference>
<keyword evidence="3" id="KW-1185">Reference proteome</keyword>
<protein>
    <recommendedName>
        <fullName evidence="1">JmjC domain-containing protein</fullName>
    </recommendedName>
</protein>
<dbReference type="SMART" id="SM00558">
    <property type="entry name" value="JmjC"/>
    <property type="match status" value="1"/>
</dbReference>
<dbReference type="InterPro" id="IPR003347">
    <property type="entry name" value="JmjC_dom"/>
</dbReference>
<dbReference type="eggNOG" id="KOG2131">
    <property type="taxonomic scope" value="Eukaryota"/>
</dbReference>
<dbReference type="SUPFAM" id="SSF51197">
    <property type="entry name" value="Clavaminate synthase-like"/>
    <property type="match status" value="1"/>
</dbReference>
<dbReference type="GO" id="GO:0043565">
    <property type="term" value="F:sequence-specific DNA binding"/>
    <property type="evidence" value="ECO:0007669"/>
    <property type="project" value="TreeGrafter"/>
</dbReference>
<feature type="domain" description="JmjC" evidence="1">
    <location>
        <begin position="31"/>
        <end position="197"/>
    </location>
</feature>
<dbReference type="STRING" id="1365824.V5EWL0"/>
<gene>
    <name evidence="2" type="ORF">PSEUBRA_SCAF1g00436</name>
</gene>
<dbReference type="InterPro" id="IPR050910">
    <property type="entry name" value="JMJD6_ArgDemeth/LysHydrox"/>
</dbReference>
<dbReference type="Proteomes" id="UP000019377">
    <property type="component" value="Unassembled WGS sequence"/>
</dbReference>
<sequence>MTIAHAIDLILSLKQDNAVKSIYIKDWHLIKQLHSEVEPYTVPDIFADDWMNNIYGEKDDFRFVYAGTRGSSTLLHRDVYTSYSWSTNVVGCKTWYLFPPRAIACLRRFTRVETSELIPSLEALHTLVKDKNRKEFPQLELALGSMQTITQAQGETIFVPSNWYHQVHNDTDCASINRNWCNSVNLPSMYRAIVVELDHAEEALCDVRDMLQQSSRKGKEEWKKEFYGLVQDVAVKDAGWAWKGFWEMVLHNLKHPATAQALRPDGAANVSCNKDQ</sequence>
<dbReference type="PANTHER" id="PTHR12480:SF6">
    <property type="entry name" value="2-OXOGLUTARATE AND IRON-DEPENDENT OXYGENASE JMJD4"/>
    <property type="match status" value="1"/>
</dbReference>
<accession>V5EWL0</accession>
<dbReference type="Gene3D" id="2.60.120.650">
    <property type="entry name" value="Cupin"/>
    <property type="match status" value="1"/>
</dbReference>
<dbReference type="GO" id="GO:0016706">
    <property type="term" value="F:2-oxoglutarate-dependent dioxygenase activity"/>
    <property type="evidence" value="ECO:0007669"/>
    <property type="project" value="TreeGrafter"/>
</dbReference>
<evidence type="ECO:0000313" key="2">
    <source>
        <dbReference type="EMBL" id="EST09970.1"/>
    </source>
</evidence>
<dbReference type="GO" id="GO:0005634">
    <property type="term" value="C:nucleus"/>
    <property type="evidence" value="ECO:0007669"/>
    <property type="project" value="TreeGrafter"/>
</dbReference>
<dbReference type="AlphaFoldDB" id="V5EWL0"/>
<dbReference type="GO" id="GO:0045905">
    <property type="term" value="P:positive regulation of translational termination"/>
    <property type="evidence" value="ECO:0007669"/>
    <property type="project" value="TreeGrafter"/>
</dbReference>